<evidence type="ECO:0000313" key="3">
    <source>
        <dbReference type="EMBL" id="CAB9513998.1"/>
    </source>
</evidence>
<proteinExistence type="predicted"/>
<evidence type="ECO:0000256" key="1">
    <source>
        <dbReference type="SAM" id="MobiDB-lite"/>
    </source>
</evidence>
<evidence type="ECO:0000313" key="4">
    <source>
        <dbReference type="Proteomes" id="UP001153069"/>
    </source>
</evidence>
<sequence length="897" mass="99720">MVLMGTGRGVLVLFFISLATVDAFSSIASCQPRNCENPGTKPCQLLLSRTNNEDVALPTRQGTPLEFRLVARIRNSVSLEDLIQNLKESTTPSATNLHVERSAELPEPMTHIMESVSPNIAAVSLRRLIGFKSSSSSHGELNSWKLALIKRLAELAEGEMSSFSIHALVDSFNCLAVLQNKVDNPLDHTQMRKLAINLVTEMDQRRAELIRGTHPARLVNILQSLQVISLEKSTDSSKNAPACNLSVALRRIREAIYQKCVQTHNLPQLSPGDMSIALKTLALQPDMESKFAIALMRRFRKQPVRRAATVRQLFRALRAAAAIGIHAKDNAEKLHAEAKVMVYTVFREILSRQQQPPQFATSDNRGSSLTMDEAMIMISTVSNMGVLNKKTPNHIHSDEEEKIDMALQFDWSDYLAAQGGSLLQGAGVKELSQFLRAVEATQCPDLKPSSDFVRELGQHAVTILEQRGLEPQVKPKTANGILRCAANWWGRNNTVMEPFGECARILFTDETFLELCHAEDLTNFLVFLDKTKHLGNNSPDAGGHTQSEVGDPLLAIAARTMDDDVADQITPSQASRMLFAFTSVIVARGRQRKLIRRQAARTTNTESLVLGDLFHFLGGHLLTDDLSTRDISSALCAYAKASYIQDMGIFDHLAGLMAARLDECSTRQMAQSLWACGKMTVWEQQQQQQRQLEGAEQGDPEDSCLDHSPPYLPSANQIATFLTEHNKQMKMNAQDVAQSMWAMGRLQTVQKDISDEYSEIMEKLVSRATILAPRLTMQETSNVLWGMSMTGFRCCDPLVQSFTDRILHVHEFALEKPSPKEAASIMIALGRMDIQDEQVFEALSNDMLDQIECASAQAIANALWAHRAVHIPPPEQLLDRWAIEKLGLVAVRPRQQS</sequence>
<protein>
    <submittedName>
        <fullName evidence="3">Uncharacterized protein</fullName>
    </submittedName>
</protein>
<accession>A0A9N8HGC9</accession>
<dbReference type="EMBL" id="CAICTM010000624">
    <property type="protein sequence ID" value="CAB9513998.1"/>
    <property type="molecule type" value="Genomic_DNA"/>
</dbReference>
<feature type="chain" id="PRO_5040477104" evidence="2">
    <location>
        <begin position="24"/>
        <end position="897"/>
    </location>
</feature>
<keyword evidence="2" id="KW-0732">Signal</keyword>
<comment type="caution">
    <text evidence="3">The sequence shown here is derived from an EMBL/GenBank/DDBJ whole genome shotgun (WGS) entry which is preliminary data.</text>
</comment>
<feature type="signal peptide" evidence="2">
    <location>
        <begin position="1"/>
        <end position="23"/>
    </location>
</feature>
<keyword evidence="4" id="KW-1185">Reference proteome</keyword>
<gene>
    <name evidence="3" type="ORF">SEMRO_625_G177610.1</name>
</gene>
<name>A0A9N8HGC9_9STRA</name>
<dbReference type="OrthoDB" id="46898at2759"/>
<reference evidence="3" key="1">
    <citation type="submission" date="2020-06" db="EMBL/GenBank/DDBJ databases">
        <authorList>
            <consortium name="Plant Systems Biology data submission"/>
        </authorList>
    </citation>
    <scope>NUCLEOTIDE SEQUENCE</scope>
    <source>
        <strain evidence="3">D6</strain>
    </source>
</reference>
<dbReference type="AlphaFoldDB" id="A0A9N8HGC9"/>
<feature type="region of interest" description="Disordered" evidence="1">
    <location>
        <begin position="687"/>
        <end position="709"/>
    </location>
</feature>
<organism evidence="3 4">
    <name type="scientific">Seminavis robusta</name>
    <dbReference type="NCBI Taxonomy" id="568900"/>
    <lineage>
        <taxon>Eukaryota</taxon>
        <taxon>Sar</taxon>
        <taxon>Stramenopiles</taxon>
        <taxon>Ochrophyta</taxon>
        <taxon>Bacillariophyta</taxon>
        <taxon>Bacillariophyceae</taxon>
        <taxon>Bacillariophycidae</taxon>
        <taxon>Naviculales</taxon>
        <taxon>Naviculaceae</taxon>
        <taxon>Seminavis</taxon>
    </lineage>
</organism>
<dbReference type="Proteomes" id="UP001153069">
    <property type="component" value="Unassembled WGS sequence"/>
</dbReference>
<evidence type="ECO:0000256" key="2">
    <source>
        <dbReference type="SAM" id="SignalP"/>
    </source>
</evidence>